<reference evidence="8 9" key="1">
    <citation type="submission" date="2022-10" db="EMBL/GenBank/DDBJ databases">
        <title>Paucibacter sp. hw1 Genome sequencing.</title>
        <authorList>
            <person name="Park S."/>
        </authorList>
    </citation>
    <scope>NUCLEOTIDE SEQUENCE [LARGE SCALE GENOMIC DNA]</scope>
    <source>
        <strain evidence="9">hw1</strain>
    </source>
</reference>
<dbReference type="CDD" id="cd11386">
    <property type="entry name" value="MCP_signal"/>
    <property type="match status" value="1"/>
</dbReference>
<dbReference type="Proteomes" id="UP001221189">
    <property type="component" value="Unassembled WGS sequence"/>
</dbReference>
<dbReference type="SUPFAM" id="SSF58104">
    <property type="entry name" value="Methyl-accepting chemotaxis protein (MCP) signaling domain"/>
    <property type="match status" value="1"/>
</dbReference>
<feature type="domain" description="HAMP" evidence="7">
    <location>
        <begin position="215"/>
        <end position="267"/>
    </location>
</feature>
<dbReference type="Gene3D" id="1.10.287.950">
    <property type="entry name" value="Methyl-accepting chemotaxis protein"/>
    <property type="match status" value="1"/>
</dbReference>
<evidence type="ECO:0000313" key="9">
    <source>
        <dbReference type="Proteomes" id="UP001221189"/>
    </source>
</evidence>
<dbReference type="InterPro" id="IPR051310">
    <property type="entry name" value="MCP_chemotaxis"/>
</dbReference>
<protein>
    <submittedName>
        <fullName evidence="8">Methyl-accepting chemotaxis protein</fullName>
    </submittedName>
</protein>
<keyword evidence="1" id="KW-0488">Methylation</keyword>
<dbReference type="InterPro" id="IPR004089">
    <property type="entry name" value="MCPsignal_dom"/>
</dbReference>
<proteinExistence type="inferred from homology"/>
<accession>A0ABT5KCE2</accession>
<dbReference type="PROSITE" id="PS50885">
    <property type="entry name" value="HAMP"/>
    <property type="match status" value="1"/>
</dbReference>
<dbReference type="Pfam" id="PF00672">
    <property type="entry name" value="HAMP"/>
    <property type="match status" value="1"/>
</dbReference>
<dbReference type="InterPro" id="IPR003660">
    <property type="entry name" value="HAMP_dom"/>
</dbReference>
<evidence type="ECO:0000256" key="4">
    <source>
        <dbReference type="SAM" id="Coils"/>
    </source>
</evidence>
<evidence type="ECO:0000259" key="7">
    <source>
        <dbReference type="PROSITE" id="PS50885"/>
    </source>
</evidence>
<sequence>MQMSDYKISTKLVAAFCAVALIGAALGAFALFNMKRINDADTRLYERELVGLSLIKEANAQRLQALVAVRDTLLATDAQERDQALALMSEARKKYADLLEQAAKLSTSDKGRAALADLRALSEKDQQIAQDLVKRIQATDLSGSNESIKFIKSDVTPHGIQVDRALTALSQLKEVEAKAVSDGNDALYENSRNITVTLILLGVAAGVGLGLAISRHVTAPLAHAAAGARAMSEGDMTQDLSVSGKDETSQLLQALDEMRRRLQGIVSSVRENSESVATGSGQIAQGNADLSQRTEEQASALEETAATMDELSSTVRNNADNAKQANQLALSASTVAQQGGAVVGEVVETMKGINDSSKKISDIISVIDGIAFQTNILALNAAVEAARAGEQGRGFAVVASEVRSLAQRSAEAAKEIKTLINASVERVELGTALVDKAGVTMTEIVGSIRRVADIVGEISAASSEQSSGIAQVGEAITQMDKVTQQNAALVEESAAAAESLRQQADQLVQVVAVFKLR</sequence>
<keyword evidence="3" id="KW-0807">Transducer</keyword>
<evidence type="ECO:0000256" key="5">
    <source>
        <dbReference type="SAM" id="MobiDB-lite"/>
    </source>
</evidence>
<dbReference type="PANTHER" id="PTHR43531:SF14">
    <property type="entry name" value="METHYL-ACCEPTING CHEMOTAXIS PROTEIN I-RELATED"/>
    <property type="match status" value="1"/>
</dbReference>
<feature type="region of interest" description="Disordered" evidence="5">
    <location>
        <begin position="276"/>
        <end position="307"/>
    </location>
</feature>
<dbReference type="PRINTS" id="PR00260">
    <property type="entry name" value="CHEMTRNSDUCR"/>
</dbReference>
<comment type="similarity">
    <text evidence="2">Belongs to the methyl-accepting chemotaxis (MCP) protein family.</text>
</comment>
<dbReference type="Pfam" id="PF00015">
    <property type="entry name" value="MCPsignal"/>
    <property type="match status" value="1"/>
</dbReference>
<keyword evidence="9" id="KW-1185">Reference proteome</keyword>
<evidence type="ECO:0000256" key="1">
    <source>
        <dbReference type="ARBA" id="ARBA00022481"/>
    </source>
</evidence>
<evidence type="ECO:0000259" key="6">
    <source>
        <dbReference type="PROSITE" id="PS50111"/>
    </source>
</evidence>
<dbReference type="PANTHER" id="PTHR43531">
    <property type="entry name" value="PROTEIN ICFG"/>
    <property type="match status" value="1"/>
</dbReference>
<feature type="domain" description="Methyl-accepting transducer" evidence="6">
    <location>
        <begin position="272"/>
        <end position="501"/>
    </location>
</feature>
<evidence type="ECO:0000313" key="8">
    <source>
        <dbReference type="EMBL" id="MDC8771229.1"/>
    </source>
</evidence>
<dbReference type="SMART" id="SM00283">
    <property type="entry name" value="MA"/>
    <property type="match status" value="1"/>
</dbReference>
<dbReference type="PROSITE" id="PS50111">
    <property type="entry name" value="CHEMOTAXIS_TRANSDUC_2"/>
    <property type="match status" value="1"/>
</dbReference>
<evidence type="ECO:0000256" key="2">
    <source>
        <dbReference type="ARBA" id="ARBA00029447"/>
    </source>
</evidence>
<dbReference type="EMBL" id="JAQQXT010000003">
    <property type="protein sequence ID" value="MDC8771229.1"/>
    <property type="molecule type" value="Genomic_DNA"/>
</dbReference>
<organism evidence="8 9">
    <name type="scientific">Roseateles albus</name>
    <dbReference type="NCBI Taxonomy" id="2987525"/>
    <lineage>
        <taxon>Bacteria</taxon>
        <taxon>Pseudomonadati</taxon>
        <taxon>Pseudomonadota</taxon>
        <taxon>Betaproteobacteria</taxon>
        <taxon>Burkholderiales</taxon>
        <taxon>Sphaerotilaceae</taxon>
        <taxon>Roseateles</taxon>
    </lineage>
</organism>
<dbReference type="InterPro" id="IPR024478">
    <property type="entry name" value="HlyB_4HB_MCP"/>
</dbReference>
<dbReference type="SMART" id="SM00304">
    <property type="entry name" value="HAMP"/>
    <property type="match status" value="1"/>
</dbReference>
<feature type="compositionally biased region" description="Polar residues" evidence="5">
    <location>
        <begin position="276"/>
        <end position="291"/>
    </location>
</feature>
<evidence type="ECO:0000256" key="3">
    <source>
        <dbReference type="PROSITE-ProRule" id="PRU00284"/>
    </source>
</evidence>
<dbReference type="CDD" id="cd06225">
    <property type="entry name" value="HAMP"/>
    <property type="match status" value="1"/>
</dbReference>
<feature type="coiled-coil region" evidence="4">
    <location>
        <begin position="81"/>
        <end position="108"/>
    </location>
</feature>
<comment type="caution">
    <text evidence="8">The sequence shown here is derived from an EMBL/GenBank/DDBJ whole genome shotgun (WGS) entry which is preliminary data.</text>
</comment>
<dbReference type="InterPro" id="IPR004090">
    <property type="entry name" value="Chemotax_Me-accpt_rcpt"/>
</dbReference>
<dbReference type="Pfam" id="PF12729">
    <property type="entry name" value="4HB_MCP_1"/>
    <property type="match status" value="1"/>
</dbReference>
<name>A0ABT5KCE2_9BURK</name>
<gene>
    <name evidence="8" type="ORF">PRZ03_06570</name>
</gene>
<dbReference type="RefSeq" id="WP_273599550.1">
    <property type="nucleotide sequence ID" value="NZ_JAQQXT010000003.1"/>
</dbReference>
<keyword evidence="4" id="KW-0175">Coiled coil</keyword>